<dbReference type="InterPro" id="IPR014917">
    <property type="entry name" value="DUF1800"/>
</dbReference>
<keyword evidence="3" id="KW-1185">Reference proteome</keyword>
<accession>A0ABT8Y5L8</accession>
<dbReference type="EMBL" id="JAUOTP010000002">
    <property type="protein sequence ID" value="MDO6413601.1"/>
    <property type="molecule type" value="Genomic_DNA"/>
</dbReference>
<dbReference type="Proteomes" id="UP001169764">
    <property type="component" value="Unassembled WGS sequence"/>
</dbReference>
<name>A0ABT8Y5L8_9SPHN</name>
<evidence type="ECO:0000313" key="2">
    <source>
        <dbReference type="EMBL" id="MDO6413601.1"/>
    </source>
</evidence>
<gene>
    <name evidence="2" type="ORF">Q4F19_04320</name>
</gene>
<feature type="signal peptide" evidence="1">
    <location>
        <begin position="1"/>
        <end position="24"/>
    </location>
</feature>
<protein>
    <submittedName>
        <fullName evidence="2">DUF1800 family protein</fullName>
    </submittedName>
</protein>
<evidence type="ECO:0000313" key="3">
    <source>
        <dbReference type="Proteomes" id="UP001169764"/>
    </source>
</evidence>
<dbReference type="PROSITE" id="PS51257">
    <property type="entry name" value="PROKAR_LIPOPROTEIN"/>
    <property type="match status" value="1"/>
</dbReference>
<keyword evidence="1" id="KW-0732">Signal</keyword>
<reference evidence="2" key="1">
    <citation type="submission" date="2023-07" db="EMBL/GenBank/DDBJ databases">
        <authorList>
            <person name="Kim M."/>
        </authorList>
    </citation>
    <scope>NUCLEOTIDE SEQUENCE</scope>
    <source>
        <strain evidence="2">BIUV-7</strain>
    </source>
</reference>
<evidence type="ECO:0000256" key="1">
    <source>
        <dbReference type="SAM" id="SignalP"/>
    </source>
</evidence>
<dbReference type="PANTHER" id="PTHR43737:SF1">
    <property type="entry name" value="DUF1501 DOMAIN-CONTAINING PROTEIN"/>
    <property type="match status" value="1"/>
</dbReference>
<comment type="caution">
    <text evidence="2">The sequence shown here is derived from an EMBL/GenBank/DDBJ whole genome shotgun (WGS) entry which is preliminary data.</text>
</comment>
<organism evidence="2 3">
    <name type="scientific">Sphingomonas natans</name>
    <dbReference type="NCBI Taxonomy" id="3063330"/>
    <lineage>
        <taxon>Bacteria</taxon>
        <taxon>Pseudomonadati</taxon>
        <taxon>Pseudomonadota</taxon>
        <taxon>Alphaproteobacteria</taxon>
        <taxon>Sphingomonadales</taxon>
        <taxon>Sphingomonadaceae</taxon>
        <taxon>Sphingomonas</taxon>
    </lineage>
</organism>
<proteinExistence type="predicted"/>
<dbReference type="Pfam" id="PF08811">
    <property type="entry name" value="DUF1800"/>
    <property type="match status" value="1"/>
</dbReference>
<dbReference type="PANTHER" id="PTHR43737">
    <property type="entry name" value="BLL7424 PROTEIN"/>
    <property type="match status" value="1"/>
</dbReference>
<feature type="chain" id="PRO_5045251679" evidence="1">
    <location>
        <begin position="25"/>
        <end position="571"/>
    </location>
</feature>
<dbReference type="RefSeq" id="WP_303540187.1">
    <property type="nucleotide sequence ID" value="NZ_JAUOTP010000002.1"/>
</dbReference>
<sequence length="571" mass="59604">MVKRKRVGLAGAMVLACAFLTSCGGGGGGGGGTTTTAAVDNSAAEAAAAAAAAEKVKKEADADRLAKQATFGATQAVVDRIIASGISGWIDEQFAATGSSYADLASTPMVIGSCGTDATCVRRNFNREQVAMRFYANALGQPDQLRQRVAFALSQLLVASTLEVNNTAGAAAYQQILLDGSFGNYRDLLMNVTLSGYMGDYLDMADSNKSAPSENYAREMLQLFSVGPDQLNMDGTPVKDATGATVATYTPDDIKGVARALTGWTYARLNGAPITDGNSRDYTKPMIQVAARYDTAAKTFLGVTVPAGASQQDSLAAAVDAAFNNASTAPNISRFLIRHLVTANPTPGYVGRVAAVFANNGSNVRGDMKAVIRAILTDSEARGAAPTGDNYGKVKEPILLMTSGARIVGMTSDGYVFSTRDGNLGQPVFQSPSVFNFYPPDFPLPGSSTLVSPASKLLTTGFSVLRSNLAYDWTIGAAGTRNEFAANTAVSGGTGTTIDWSAWEAFGTDTAGMIDRIDLLLMNRTMSAAQKAALKAAAEAITDATPSLQARKRAQAMLFAVLSSPLFQVDR</sequence>